<dbReference type="SUPFAM" id="SSF54236">
    <property type="entry name" value="Ubiquitin-like"/>
    <property type="match status" value="1"/>
</dbReference>
<sequence length="129" mass="14302">MEAGDIGGQREPLTEPNTLTEAVTEKKELKEIISAKKEKDATKVIVQFRAIGNAPILKQKLFKITASQKFQAVNLFLRKELNYAPSEALFLYINSAFAPAPDEIISNLYKSFGTEGFLVVNYCTTAAWG</sequence>
<comment type="function">
    <text evidence="7">Ubiquitin-like protein involved in cytoplasm to vacuole transport (Cvt), autophagy vesicles formation, mitophagy, and nucleophagy.</text>
</comment>
<dbReference type="Gene3D" id="3.10.20.90">
    <property type="entry name" value="Phosphatidylinositol 3-kinase Catalytic Subunit, Chain A, domain 1"/>
    <property type="match status" value="1"/>
</dbReference>
<dbReference type="InterPro" id="IPR029071">
    <property type="entry name" value="Ubiquitin-like_domsf"/>
</dbReference>
<feature type="region of interest" description="Disordered" evidence="8">
    <location>
        <begin position="1"/>
        <end position="20"/>
    </location>
</feature>
<evidence type="ECO:0000256" key="3">
    <source>
        <dbReference type="ARBA" id="ARBA00015875"/>
    </source>
</evidence>
<dbReference type="PANTHER" id="PTHR13385">
    <property type="entry name" value="AUTOPHAGY PROTEIN 12"/>
    <property type="match status" value="1"/>
</dbReference>
<name>A0A8H7Q9R1_9FUNG</name>
<dbReference type="GO" id="GO:0019776">
    <property type="term" value="F:Atg8-family ligase activity"/>
    <property type="evidence" value="ECO:0007669"/>
    <property type="project" value="TreeGrafter"/>
</dbReference>
<comment type="subcellular location">
    <subcellularLocation>
        <location evidence="7">Preautophagosomal structure membrane</location>
        <topology evidence="7">Peripheral membrane protein</topology>
    </subcellularLocation>
</comment>
<keyword evidence="7" id="KW-0472">Membrane</keyword>
<keyword evidence="7" id="KW-0813">Transport</keyword>
<evidence type="ECO:0000256" key="8">
    <source>
        <dbReference type="SAM" id="MobiDB-lite"/>
    </source>
</evidence>
<dbReference type="GO" id="GO:0061723">
    <property type="term" value="P:glycophagy"/>
    <property type="evidence" value="ECO:0007669"/>
    <property type="project" value="TreeGrafter"/>
</dbReference>
<dbReference type="InterPro" id="IPR007242">
    <property type="entry name" value="Atg12"/>
</dbReference>
<evidence type="ECO:0000256" key="6">
    <source>
        <dbReference type="ARBA" id="ARBA00023006"/>
    </source>
</evidence>
<dbReference type="GO" id="GO:0015031">
    <property type="term" value="P:protein transport"/>
    <property type="evidence" value="ECO:0007669"/>
    <property type="project" value="UniProtKB-KW"/>
</dbReference>
<evidence type="ECO:0000256" key="7">
    <source>
        <dbReference type="RuleBase" id="RU361201"/>
    </source>
</evidence>
<evidence type="ECO:0000313" key="9">
    <source>
        <dbReference type="EMBL" id="KAG2187396.1"/>
    </source>
</evidence>
<comment type="caution">
    <text evidence="9">The sequence shown here is derived from an EMBL/GenBank/DDBJ whole genome shotgun (WGS) entry which is preliminary data.</text>
</comment>
<proteinExistence type="inferred from homology"/>
<evidence type="ECO:0000313" key="10">
    <source>
        <dbReference type="Proteomes" id="UP000612746"/>
    </source>
</evidence>
<evidence type="ECO:0000256" key="2">
    <source>
        <dbReference type="ARBA" id="ARBA00011288"/>
    </source>
</evidence>
<keyword evidence="6 7" id="KW-0072">Autophagy</keyword>
<dbReference type="GO" id="GO:0000422">
    <property type="term" value="P:autophagy of mitochondrion"/>
    <property type="evidence" value="ECO:0007669"/>
    <property type="project" value="TreeGrafter"/>
</dbReference>
<reference evidence="9" key="1">
    <citation type="submission" date="2020-12" db="EMBL/GenBank/DDBJ databases">
        <title>Metabolic potential, ecology and presence of endohyphal bacteria is reflected in genomic diversity of Mucoromycotina.</title>
        <authorList>
            <person name="Muszewska A."/>
            <person name="Okrasinska A."/>
            <person name="Steczkiewicz K."/>
            <person name="Drgas O."/>
            <person name="Orlowska M."/>
            <person name="Perlinska-Lenart U."/>
            <person name="Aleksandrzak-Piekarczyk T."/>
            <person name="Szatraj K."/>
            <person name="Zielenkiewicz U."/>
            <person name="Pilsyk S."/>
            <person name="Malc E."/>
            <person name="Mieczkowski P."/>
            <person name="Kruszewska J.S."/>
            <person name="Biernat P."/>
            <person name="Pawlowska J."/>
        </authorList>
    </citation>
    <scope>NUCLEOTIDE SEQUENCE</scope>
    <source>
        <strain evidence="9">WA0000051536</strain>
    </source>
</reference>
<evidence type="ECO:0000256" key="1">
    <source>
        <dbReference type="ARBA" id="ARBA00007778"/>
    </source>
</evidence>
<dbReference type="GO" id="GO:0000045">
    <property type="term" value="P:autophagosome assembly"/>
    <property type="evidence" value="ECO:0007669"/>
    <property type="project" value="InterPro"/>
</dbReference>
<dbReference type="GO" id="GO:0000421">
    <property type="term" value="C:autophagosome membrane"/>
    <property type="evidence" value="ECO:0007669"/>
    <property type="project" value="TreeGrafter"/>
</dbReference>
<dbReference type="GO" id="GO:0034045">
    <property type="term" value="C:phagophore assembly site membrane"/>
    <property type="evidence" value="ECO:0007669"/>
    <property type="project" value="UniProtKB-SubCell"/>
</dbReference>
<keyword evidence="5 7" id="KW-0833">Ubl conjugation pathway</keyword>
<organism evidence="9 10">
    <name type="scientific">Umbelopsis vinacea</name>
    <dbReference type="NCBI Taxonomy" id="44442"/>
    <lineage>
        <taxon>Eukaryota</taxon>
        <taxon>Fungi</taxon>
        <taxon>Fungi incertae sedis</taxon>
        <taxon>Mucoromycota</taxon>
        <taxon>Mucoromycotina</taxon>
        <taxon>Umbelopsidomycetes</taxon>
        <taxon>Umbelopsidales</taxon>
        <taxon>Umbelopsidaceae</taxon>
        <taxon>Umbelopsis</taxon>
    </lineage>
</organism>
<keyword evidence="4 7" id="KW-1017">Isopeptide bond</keyword>
<comment type="similarity">
    <text evidence="1 7">Belongs to the ATG12 family.</text>
</comment>
<comment type="subunit">
    <text evidence="2 7">Forms a conjugate with ATG5.</text>
</comment>
<evidence type="ECO:0000256" key="5">
    <source>
        <dbReference type="ARBA" id="ARBA00022786"/>
    </source>
</evidence>
<gene>
    <name evidence="9" type="ORF">INT44_005084</name>
</gene>
<dbReference type="PANTHER" id="PTHR13385:SF0">
    <property type="entry name" value="UBIQUITIN-LIKE PROTEIN ATG12"/>
    <property type="match status" value="1"/>
</dbReference>
<dbReference type="EMBL" id="JAEPRA010000003">
    <property type="protein sequence ID" value="KAG2187396.1"/>
    <property type="molecule type" value="Genomic_DNA"/>
</dbReference>
<dbReference type="AlphaFoldDB" id="A0A8H7Q9R1"/>
<protein>
    <recommendedName>
        <fullName evidence="3 7">Ubiquitin-like protein ATG12</fullName>
    </recommendedName>
</protein>
<keyword evidence="10" id="KW-1185">Reference proteome</keyword>
<dbReference type="GO" id="GO:0034727">
    <property type="term" value="P:piecemeal microautophagy of the nucleus"/>
    <property type="evidence" value="ECO:0007669"/>
    <property type="project" value="TreeGrafter"/>
</dbReference>
<dbReference type="FunFam" id="3.10.20.90:FF:000150">
    <property type="entry name" value="Ubiquitin-like protein ATG12"/>
    <property type="match status" value="1"/>
</dbReference>
<dbReference type="Pfam" id="PF04110">
    <property type="entry name" value="APG12"/>
    <property type="match status" value="1"/>
</dbReference>
<dbReference type="CDD" id="cd01612">
    <property type="entry name" value="Ubl_ATG12"/>
    <property type="match status" value="1"/>
</dbReference>
<dbReference type="GO" id="GO:0034274">
    <property type="term" value="C:Atg12-Atg5-Atg16 complex"/>
    <property type="evidence" value="ECO:0007669"/>
    <property type="project" value="TreeGrafter"/>
</dbReference>
<dbReference type="OrthoDB" id="10003551at2759"/>
<dbReference type="GO" id="GO:0097352">
    <property type="term" value="P:autophagosome maturation"/>
    <property type="evidence" value="ECO:0007669"/>
    <property type="project" value="TreeGrafter"/>
</dbReference>
<keyword evidence="7" id="KW-0653">Protein transport</keyword>
<dbReference type="Proteomes" id="UP000612746">
    <property type="component" value="Unassembled WGS sequence"/>
</dbReference>
<accession>A0A8H7Q9R1</accession>
<evidence type="ECO:0000256" key="4">
    <source>
        <dbReference type="ARBA" id="ARBA00022499"/>
    </source>
</evidence>